<sequence length="66" mass="7025">MSQLVLRLHGAYGTSQRPRGTGASITQPPPRQARPLARPSPAVANDSLSAVESTFPILWAFTPGKL</sequence>
<protein>
    <submittedName>
        <fullName evidence="2">Uncharacterized protein</fullName>
    </submittedName>
</protein>
<keyword evidence="3" id="KW-1185">Reference proteome</keyword>
<evidence type="ECO:0000256" key="1">
    <source>
        <dbReference type="SAM" id="MobiDB-lite"/>
    </source>
</evidence>
<feature type="compositionally biased region" description="Polar residues" evidence="1">
    <location>
        <begin position="13"/>
        <end position="26"/>
    </location>
</feature>
<dbReference type="AlphaFoldDB" id="A0AAD7JFN7"/>
<proteinExistence type="predicted"/>
<reference evidence="2" key="1">
    <citation type="submission" date="2023-03" db="EMBL/GenBank/DDBJ databases">
        <title>Massive genome expansion in bonnet fungi (Mycena s.s.) driven by repeated elements and novel gene families across ecological guilds.</title>
        <authorList>
            <consortium name="Lawrence Berkeley National Laboratory"/>
            <person name="Harder C.B."/>
            <person name="Miyauchi S."/>
            <person name="Viragh M."/>
            <person name="Kuo A."/>
            <person name="Thoen E."/>
            <person name="Andreopoulos B."/>
            <person name="Lu D."/>
            <person name="Skrede I."/>
            <person name="Drula E."/>
            <person name="Henrissat B."/>
            <person name="Morin E."/>
            <person name="Kohler A."/>
            <person name="Barry K."/>
            <person name="LaButti K."/>
            <person name="Morin E."/>
            <person name="Salamov A."/>
            <person name="Lipzen A."/>
            <person name="Mereny Z."/>
            <person name="Hegedus B."/>
            <person name="Baldrian P."/>
            <person name="Stursova M."/>
            <person name="Weitz H."/>
            <person name="Taylor A."/>
            <person name="Grigoriev I.V."/>
            <person name="Nagy L.G."/>
            <person name="Martin F."/>
            <person name="Kauserud H."/>
        </authorList>
    </citation>
    <scope>NUCLEOTIDE SEQUENCE</scope>
    <source>
        <strain evidence="2">CBHHK182m</strain>
    </source>
</reference>
<accession>A0AAD7JFN7</accession>
<feature type="region of interest" description="Disordered" evidence="1">
    <location>
        <begin position="9"/>
        <end position="41"/>
    </location>
</feature>
<evidence type="ECO:0000313" key="3">
    <source>
        <dbReference type="Proteomes" id="UP001215598"/>
    </source>
</evidence>
<gene>
    <name evidence="2" type="ORF">B0H16DRAFT_1718458</name>
</gene>
<evidence type="ECO:0000313" key="2">
    <source>
        <dbReference type="EMBL" id="KAJ7763821.1"/>
    </source>
</evidence>
<dbReference type="Proteomes" id="UP001215598">
    <property type="component" value="Unassembled WGS sequence"/>
</dbReference>
<dbReference type="EMBL" id="JARKIB010000029">
    <property type="protein sequence ID" value="KAJ7763821.1"/>
    <property type="molecule type" value="Genomic_DNA"/>
</dbReference>
<name>A0AAD7JFN7_9AGAR</name>
<comment type="caution">
    <text evidence="2">The sequence shown here is derived from an EMBL/GenBank/DDBJ whole genome shotgun (WGS) entry which is preliminary data.</text>
</comment>
<organism evidence="2 3">
    <name type="scientific">Mycena metata</name>
    <dbReference type="NCBI Taxonomy" id="1033252"/>
    <lineage>
        <taxon>Eukaryota</taxon>
        <taxon>Fungi</taxon>
        <taxon>Dikarya</taxon>
        <taxon>Basidiomycota</taxon>
        <taxon>Agaricomycotina</taxon>
        <taxon>Agaricomycetes</taxon>
        <taxon>Agaricomycetidae</taxon>
        <taxon>Agaricales</taxon>
        <taxon>Marasmiineae</taxon>
        <taxon>Mycenaceae</taxon>
        <taxon>Mycena</taxon>
    </lineage>
</organism>